<keyword evidence="2 6" id="KW-0689">Ribosomal protein</keyword>
<reference evidence="7" key="2">
    <citation type="journal article" date="2011" name="Proc. Natl. Acad. Sci. U.S.A.">
        <title>Obligate biotrophy features unraveled by the genomic analysis of rust fungi.</title>
        <authorList>
            <person name="Duplessis S."/>
            <person name="Cuomo C.A."/>
            <person name="Lin Y.-C."/>
            <person name="Aerts A."/>
            <person name="Tisserant E."/>
            <person name="Veneault-Fourrey C."/>
            <person name="Joly D.L."/>
            <person name="Hacquard S."/>
            <person name="Amselem J."/>
            <person name="Cantarel B.L."/>
            <person name="Chiu R."/>
            <person name="Coutinho P.M."/>
            <person name="Feau N."/>
            <person name="Field M."/>
            <person name="Frey P."/>
            <person name="Gelhaye E."/>
            <person name="Goldberg J."/>
            <person name="Grabherr M.G."/>
            <person name="Kodira C.D."/>
            <person name="Kohler A."/>
            <person name="Kuees U."/>
            <person name="Lindquist E.A."/>
            <person name="Lucas S.M."/>
            <person name="Mago R."/>
            <person name="Mauceli E."/>
            <person name="Morin E."/>
            <person name="Murat C."/>
            <person name="Pangilinan J.L."/>
            <person name="Park R."/>
            <person name="Pearson M."/>
            <person name="Quesneville H."/>
            <person name="Rouhier N."/>
            <person name="Sakthikumar S."/>
            <person name="Salamov A.A."/>
            <person name="Schmutz J."/>
            <person name="Selles B."/>
            <person name="Shapiro H."/>
            <person name="Tanguay P."/>
            <person name="Tuskan G.A."/>
            <person name="Henrissat B."/>
            <person name="Van de Peer Y."/>
            <person name="Rouze P."/>
            <person name="Ellis J.G."/>
            <person name="Dodds P.N."/>
            <person name="Schein J.E."/>
            <person name="Zhong S."/>
            <person name="Hamelin R.C."/>
            <person name="Grigoriev I.V."/>
            <person name="Szabo L.J."/>
            <person name="Martin F."/>
        </authorList>
    </citation>
    <scope>NUCLEOTIDE SEQUENCE [LARGE SCALE GENOMIC DNA]</scope>
    <source>
        <strain evidence="7">CRL 75-36-700-3 / race SCCL</strain>
    </source>
</reference>
<dbReference type="Gene3D" id="6.10.250.1270">
    <property type="match status" value="1"/>
</dbReference>
<dbReference type="GeneID" id="10546901"/>
<dbReference type="VEuPathDB" id="FungiDB:PGTG_15103"/>
<feature type="compositionally biased region" description="Basic residues" evidence="4">
    <location>
        <begin position="1"/>
        <end position="13"/>
    </location>
</feature>
<dbReference type="CDD" id="cd00472">
    <property type="entry name" value="Ribosomal_L24e_L24"/>
    <property type="match status" value="1"/>
</dbReference>
<dbReference type="Gene3D" id="2.30.170.20">
    <property type="entry name" value="Ribosomal protein L24e"/>
    <property type="match status" value="1"/>
</dbReference>
<name>E3KY61_PUCGT</name>
<evidence type="ECO:0000259" key="5">
    <source>
        <dbReference type="Pfam" id="PF01246"/>
    </source>
</evidence>
<dbReference type="EMBL" id="DS178320">
    <property type="protein sequence ID" value="EFP89262.2"/>
    <property type="molecule type" value="Genomic_DNA"/>
</dbReference>
<dbReference type="SUPFAM" id="SSF57716">
    <property type="entry name" value="Glucocorticoid receptor-like (DNA-binding domain)"/>
    <property type="match status" value="1"/>
</dbReference>
<feature type="region of interest" description="Disordered" evidence="4">
    <location>
        <begin position="1"/>
        <end position="72"/>
    </location>
</feature>
<evidence type="ECO:0000256" key="4">
    <source>
        <dbReference type="SAM" id="MobiDB-lite"/>
    </source>
</evidence>
<dbReference type="GO" id="GO:0003729">
    <property type="term" value="F:mRNA binding"/>
    <property type="evidence" value="ECO:0000318"/>
    <property type="project" value="GO_Central"/>
</dbReference>
<organism evidence="6 7">
    <name type="scientific">Puccinia graminis f. sp. tritici (strain CRL 75-36-700-3 / race SCCL)</name>
    <name type="common">Black stem rust fungus</name>
    <dbReference type="NCBI Taxonomy" id="418459"/>
    <lineage>
        <taxon>Eukaryota</taxon>
        <taxon>Fungi</taxon>
        <taxon>Dikarya</taxon>
        <taxon>Basidiomycota</taxon>
        <taxon>Pucciniomycotina</taxon>
        <taxon>Pucciniomycetes</taxon>
        <taxon>Pucciniales</taxon>
        <taxon>Pucciniaceae</taxon>
        <taxon>Puccinia</taxon>
    </lineage>
</organism>
<feature type="region of interest" description="Disordered" evidence="4">
    <location>
        <begin position="174"/>
        <end position="233"/>
    </location>
</feature>
<keyword evidence="7" id="KW-1185">Reference proteome</keyword>
<dbReference type="InterPro" id="IPR056366">
    <property type="entry name" value="Ribosomal_eL24"/>
</dbReference>
<dbReference type="GO" id="GO:0003735">
    <property type="term" value="F:structural constituent of ribosome"/>
    <property type="evidence" value="ECO:0000318"/>
    <property type="project" value="GO_Central"/>
</dbReference>
<dbReference type="GO" id="GO:0002181">
    <property type="term" value="P:cytoplasmic translation"/>
    <property type="evidence" value="ECO:0000318"/>
    <property type="project" value="GO_Central"/>
</dbReference>
<feature type="compositionally biased region" description="Polar residues" evidence="4">
    <location>
        <begin position="17"/>
        <end position="29"/>
    </location>
</feature>
<evidence type="ECO:0000256" key="1">
    <source>
        <dbReference type="ARBA" id="ARBA00005647"/>
    </source>
</evidence>
<sequence>MRLRGSKGARLGHGRLQLSTAQLPRSTPPAQAKPADGTITRGKSKNPRPKDNPNTTIIIEPRPTLNKPTKQPYPIDPVGVMKVETCSFSGYKIYPSKGKLYVQKDSKVYRFIRSKEESLHLHRKNPRKLSWTVVFRRVRRKGVTEEVAKKRSKKSIKAQRGIVGADLATILARRNQKPEVRTAQREEAIRKAKDEKKKKAEAAKKSAVKAPMGKSTAPKVSKQQAKGAKPANR</sequence>
<dbReference type="GO" id="GO:0022625">
    <property type="term" value="C:cytosolic large ribosomal subunit"/>
    <property type="evidence" value="ECO:0000318"/>
    <property type="project" value="GO_Central"/>
</dbReference>
<evidence type="ECO:0000256" key="2">
    <source>
        <dbReference type="ARBA" id="ARBA00022980"/>
    </source>
</evidence>
<accession>E3KY61</accession>
<protein>
    <submittedName>
        <fullName evidence="6">Large subunit ribosomal protein L24e</fullName>
    </submittedName>
</protein>
<evidence type="ECO:0000256" key="3">
    <source>
        <dbReference type="ARBA" id="ARBA00023274"/>
    </source>
</evidence>
<feature type="domain" description="Large ribosomal subunit protein eL24-related N-terminal" evidence="5">
    <location>
        <begin position="81"/>
        <end position="146"/>
    </location>
</feature>
<evidence type="ECO:0000313" key="6">
    <source>
        <dbReference type="EMBL" id="EFP89262.2"/>
    </source>
</evidence>
<evidence type="ECO:0000313" key="7">
    <source>
        <dbReference type="Proteomes" id="UP000008783"/>
    </source>
</evidence>
<dbReference type="AlphaFoldDB" id="E3KY61"/>
<dbReference type="PANTHER" id="PTHR10792">
    <property type="entry name" value="60S RIBOSOMAL PROTEIN L24"/>
    <property type="match status" value="1"/>
</dbReference>
<dbReference type="STRING" id="418459.E3KY61"/>
<dbReference type="InParanoid" id="E3KY61"/>
<proteinExistence type="inferred from homology"/>
<dbReference type="KEGG" id="pgr:PGTG_15103"/>
<dbReference type="InterPro" id="IPR038630">
    <property type="entry name" value="L24e/L24_sf"/>
</dbReference>
<keyword evidence="3" id="KW-0687">Ribonucleoprotein</keyword>
<dbReference type="FunCoup" id="E3KY61">
    <property type="interactions" value="444"/>
</dbReference>
<dbReference type="RefSeq" id="XP_003333681.2">
    <property type="nucleotide sequence ID" value="XM_003333633.2"/>
</dbReference>
<comment type="similarity">
    <text evidence="1">Belongs to the eukaryotic ribosomal protein eL24 family.</text>
</comment>
<gene>
    <name evidence="6" type="ORF">PGTG_15103</name>
</gene>
<reference key="1">
    <citation type="submission" date="2007-01" db="EMBL/GenBank/DDBJ databases">
        <title>The Genome Sequence of Puccinia graminis f. sp. tritici Strain CRL 75-36-700-3.</title>
        <authorList>
            <consortium name="The Broad Institute Genome Sequencing Platform"/>
            <person name="Birren B."/>
            <person name="Lander E."/>
            <person name="Galagan J."/>
            <person name="Nusbaum C."/>
            <person name="Devon K."/>
            <person name="Cuomo C."/>
            <person name="Jaffe D."/>
            <person name="Butler J."/>
            <person name="Alvarez P."/>
            <person name="Gnerre S."/>
            <person name="Grabherr M."/>
            <person name="Mauceli E."/>
            <person name="Brockman W."/>
            <person name="Young S."/>
            <person name="LaButti K."/>
            <person name="Sykes S."/>
            <person name="DeCaprio D."/>
            <person name="Crawford M."/>
            <person name="Koehrsen M."/>
            <person name="Engels R."/>
            <person name="Montgomery P."/>
            <person name="Pearson M."/>
            <person name="Howarth C."/>
            <person name="Larson L."/>
            <person name="White J."/>
            <person name="Zeng Q."/>
            <person name="Kodira C."/>
            <person name="Yandava C."/>
            <person name="Alvarado L."/>
            <person name="O'Leary S."/>
            <person name="Szabo L."/>
            <person name="Dean R."/>
            <person name="Schein J."/>
        </authorList>
    </citation>
    <scope>NUCLEOTIDE SEQUENCE</scope>
    <source>
        <strain>CRL 75-36-700-3</strain>
    </source>
</reference>
<dbReference type="Pfam" id="PF01246">
    <property type="entry name" value="Ribosomal_L24e"/>
    <property type="match status" value="1"/>
</dbReference>
<dbReference type="PANTHER" id="PTHR10792:SF1">
    <property type="entry name" value="RIBOSOMAL PROTEIN L24"/>
    <property type="match status" value="1"/>
</dbReference>
<dbReference type="Proteomes" id="UP000008783">
    <property type="component" value="Unassembled WGS sequence"/>
</dbReference>
<feature type="compositionally biased region" description="Basic and acidic residues" evidence="4">
    <location>
        <begin position="176"/>
        <end position="204"/>
    </location>
</feature>
<dbReference type="HOGENOM" id="CLU_1190381_0_0_1"/>
<dbReference type="InterPro" id="IPR000988">
    <property type="entry name" value="Ribosomal_eL24-rel_N"/>
</dbReference>
<dbReference type="OrthoDB" id="1727108at2759"/>
<dbReference type="FunFam" id="2.30.170.20:FF:000002">
    <property type="entry name" value="60S ribosomal protein L24"/>
    <property type="match status" value="1"/>
</dbReference>